<dbReference type="Proteomes" id="UP000037035">
    <property type="component" value="Unassembled WGS sequence"/>
</dbReference>
<accession>A0A0L6VTM5</accession>
<sequence length="376" mass="43821">MQSSKRQVYTACGSGYIAQLARRCITGSLAILMEICGKNRKQKKKRRRNDLNYKSLNFNRHRHGRHRHHSWRRLPTNLGEERHGKLKAAQCYSLFAYIIPLVIFDLNLQTIKDINTQSNREKFIMNTAYLMQCTHVLFACKLTGAQINLFESNYKKYNELMATLFCWCKAWGPLPRVAEFTGERLIGFLQKIRTNSLIDKMNGTMMRRGCQIQCLMDKPAYQSMIQHEPTKGRSYDKKKIKLTDQMYGKIQNYLVKTSPLVIHRELIGRRRAEKTTHGMAIPLRLKNRFRLLLSLQNVSPARAKNNTFACMILHNILNHRGSLYVHCWDARNPQELVFSELPDTPVLDNTIDEDPMNTVRDIICDFLYRVSDDSTT</sequence>
<dbReference type="AlphaFoldDB" id="A0A0L6VTM5"/>
<gene>
    <name evidence="1" type="ORF">VP01_1070g1</name>
</gene>
<comment type="caution">
    <text evidence="1">The sequence shown here is derived from an EMBL/GenBank/DDBJ whole genome shotgun (WGS) entry which is preliminary data.</text>
</comment>
<reference evidence="1 2" key="1">
    <citation type="submission" date="2015-08" db="EMBL/GenBank/DDBJ databases">
        <title>Next Generation Sequencing and Analysis of the Genome of Puccinia sorghi L Schw, the Causal Agent of Maize Common Rust.</title>
        <authorList>
            <person name="Rochi L."/>
            <person name="Burguener G."/>
            <person name="Darino M."/>
            <person name="Turjanski A."/>
            <person name="Kreff E."/>
            <person name="Dieguez M.J."/>
            <person name="Sacco F."/>
        </authorList>
    </citation>
    <scope>NUCLEOTIDE SEQUENCE [LARGE SCALE GENOMIC DNA]</scope>
    <source>
        <strain evidence="1 2">RO10H11247</strain>
    </source>
</reference>
<evidence type="ECO:0000313" key="1">
    <source>
        <dbReference type="EMBL" id="KNZ64064.1"/>
    </source>
</evidence>
<protein>
    <recommendedName>
        <fullName evidence="3">DDE Tnp4 domain-containing protein</fullName>
    </recommendedName>
</protein>
<evidence type="ECO:0000313" key="2">
    <source>
        <dbReference type="Proteomes" id="UP000037035"/>
    </source>
</evidence>
<dbReference type="VEuPathDB" id="FungiDB:VP01_1070g1"/>
<dbReference type="EMBL" id="LAVV01000788">
    <property type="protein sequence ID" value="KNZ64064.1"/>
    <property type="molecule type" value="Genomic_DNA"/>
</dbReference>
<name>A0A0L6VTM5_9BASI</name>
<evidence type="ECO:0008006" key="3">
    <source>
        <dbReference type="Google" id="ProtNLM"/>
    </source>
</evidence>
<proteinExistence type="predicted"/>
<organism evidence="1 2">
    <name type="scientific">Puccinia sorghi</name>
    <dbReference type="NCBI Taxonomy" id="27349"/>
    <lineage>
        <taxon>Eukaryota</taxon>
        <taxon>Fungi</taxon>
        <taxon>Dikarya</taxon>
        <taxon>Basidiomycota</taxon>
        <taxon>Pucciniomycotina</taxon>
        <taxon>Pucciniomycetes</taxon>
        <taxon>Pucciniales</taxon>
        <taxon>Pucciniaceae</taxon>
        <taxon>Puccinia</taxon>
    </lineage>
</organism>
<keyword evidence="2" id="KW-1185">Reference proteome</keyword>